<sequence length="178" mass="18670">MQQPSSRGSGDTFPRSDRVQISRGSLSWKKFRISISSTISSYLDNSQTLFQLSTFPPNSTITTQTAKMVVNAPATCCRSGDNAECACAQKATCSCGQKSALHCTCSKASSENAVSGPRCSCRARPAGECTCDRASSENVTVSGSTCACGSRPAGGCTCEKASDGGYNPANEIDFTTRR</sequence>
<comment type="caution">
    <text evidence="2">The sequence shown here is derived from an EMBL/GenBank/DDBJ whole genome shotgun (WGS) entry which is preliminary data.</text>
</comment>
<keyword evidence="3" id="KW-1185">Reference proteome</keyword>
<evidence type="ECO:0000313" key="3">
    <source>
        <dbReference type="Proteomes" id="UP000736672"/>
    </source>
</evidence>
<protein>
    <recommendedName>
        <fullName evidence="1">DUF7871 domain-containing protein</fullName>
    </recommendedName>
</protein>
<dbReference type="PANTHER" id="PTHR40620:SF1">
    <property type="entry name" value="RESISTANCE PROTEIN CRD2, PUTATIVE (AFU_ORTHOLOGUE AFUA_4G04318)-RELATED"/>
    <property type="match status" value="1"/>
</dbReference>
<dbReference type="EMBL" id="JAGTJS010000028">
    <property type="protein sequence ID" value="KAH7232620.1"/>
    <property type="molecule type" value="Genomic_DNA"/>
</dbReference>
<dbReference type="PANTHER" id="PTHR40620">
    <property type="entry name" value="RESISTANCE PROTEIN CRD2, PUTATIVE (AFU_ORTHOLOGUE AFUA_4G04318)-RELATED"/>
    <property type="match status" value="1"/>
</dbReference>
<evidence type="ECO:0000259" key="1">
    <source>
        <dbReference type="Pfam" id="PF25277"/>
    </source>
</evidence>
<proteinExistence type="predicted"/>
<gene>
    <name evidence="2" type="ORF">B0J15DRAFT_505101</name>
</gene>
<name>A0A9P9JUF9_FUSSL</name>
<dbReference type="AlphaFoldDB" id="A0A9P9JUF9"/>
<dbReference type="Proteomes" id="UP000736672">
    <property type="component" value="Unassembled WGS sequence"/>
</dbReference>
<organism evidence="2 3">
    <name type="scientific">Fusarium solani</name>
    <name type="common">Filamentous fungus</name>
    <dbReference type="NCBI Taxonomy" id="169388"/>
    <lineage>
        <taxon>Eukaryota</taxon>
        <taxon>Fungi</taxon>
        <taxon>Dikarya</taxon>
        <taxon>Ascomycota</taxon>
        <taxon>Pezizomycotina</taxon>
        <taxon>Sordariomycetes</taxon>
        <taxon>Hypocreomycetidae</taxon>
        <taxon>Hypocreales</taxon>
        <taxon>Nectriaceae</taxon>
        <taxon>Fusarium</taxon>
        <taxon>Fusarium solani species complex</taxon>
    </lineage>
</organism>
<feature type="domain" description="DUF7871" evidence="1">
    <location>
        <begin position="72"/>
        <end position="177"/>
    </location>
</feature>
<dbReference type="Pfam" id="PF25277">
    <property type="entry name" value="DUF7871"/>
    <property type="match status" value="1"/>
</dbReference>
<reference evidence="2" key="1">
    <citation type="journal article" date="2021" name="Nat. Commun.">
        <title>Genetic determinants of endophytism in the Arabidopsis root mycobiome.</title>
        <authorList>
            <person name="Mesny F."/>
            <person name="Miyauchi S."/>
            <person name="Thiergart T."/>
            <person name="Pickel B."/>
            <person name="Atanasova L."/>
            <person name="Karlsson M."/>
            <person name="Huettel B."/>
            <person name="Barry K.W."/>
            <person name="Haridas S."/>
            <person name="Chen C."/>
            <person name="Bauer D."/>
            <person name="Andreopoulos W."/>
            <person name="Pangilinan J."/>
            <person name="LaButti K."/>
            <person name="Riley R."/>
            <person name="Lipzen A."/>
            <person name="Clum A."/>
            <person name="Drula E."/>
            <person name="Henrissat B."/>
            <person name="Kohler A."/>
            <person name="Grigoriev I.V."/>
            <person name="Martin F.M."/>
            <person name="Hacquard S."/>
        </authorList>
    </citation>
    <scope>NUCLEOTIDE SEQUENCE</scope>
    <source>
        <strain evidence="2">FSSC 5 MPI-SDFR-AT-0091</strain>
    </source>
</reference>
<accession>A0A9P9JUF9</accession>
<dbReference type="OrthoDB" id="4140664at2759"/>
<dbReference type="InterPro" id="IPR057193">
    <property type="entry name" value="DUF7871"/>
</dbReference>
<evidence type="ECO:0000313" key="2">
    <source>
        <dbReference type="EMBL" id="KAH7232620.1"/>
    </source>
</evidence>